<comment type="caution">
    <text evidence="1">The sequence shown here is derived from an EMBL/GenBank/DDBJ whole genome shotgun (WGS) entry which is preliminary data.</text>
</comment>
<evidence type="ECO:0000313" key="2">
    <source>
        <dbReference type="Proteomes" id="UP000276133"/>
    </source>
</evidence>
<name>A0A3M7R7R2_BRAPC</name>
<proteinExistence type="predicted"/>
<accession>A0A3M7R7R2</accession>
<evidence type="ECO:0000313" key="1">
    <source>
        <dbReference type="EMBL" id="RNA19580.1"/>
    </source>
</evidence>
<protein>
    <submittedName>
        <fullName evidence="1">Uncharacterized protein</fullName>
    </submittedName>
</protein>
<dbReference type="EMBL" id="REGN01004020">
    <property type="protein sequence ID" value="RNA19580.1"/>
    <property type="molecule type" value="Genomic_DNA"/>
</dbReference>
<dbReference type="Proteomes" id="UP000276133">
    <property type="component" value="Unassembled WGS sequence"/>
</dbReference>
<dbReference type="AlphaFoldDB" id="A0A3M7R7R2"/>
<keyword evidence="2" id="KW-1185">Reference proteome</keyword>
<reference evidence="1 2" key="1">
    <citation type="journal article" date="2018" name="Sci. Rep.">
        <title>Genomic signatures of local adaptation to the degree of environmental predictability in rotifers.</title>
        <authorList>
            <person name="Franch-Gras L."/>
            <person name="Hahn C."/>
            <person name="Garcia-Roger E.M."/>
            <person name="Carmona M.J."/>
            <person name="Serra M."/>
            <person name="Gomez A."/>
        </authorList>
    </citation>
    <scope>NUCLEOTIDE SEQUENCE [LARGE SCALE GENOMIC DNA]</scope>
    <source>
        <strain evidence="1">HYR1</strain>
    </source>
</reference>
<gene>
    <name evidence="1" type="ORF">BpHYR1_044781</name>
</gene>
<organism evidence="1 2">
    <name type="scientific">Brachionus plicatilis</name>
    <name type="common">Marine rotifer</name>
    <name type="synonym">Brachionus muelleri</name>
    <dbReference type="NCBI Taxonomy" id="10195"/>
    <lineage>
        <taxon>Eukaryota</taxon>
        <taxon>Metazoa</taxon>
        <taxon>Spiralia</taxon>
        <taxon>Gnathifera</taxon>
        <taxon>Rotifera</taxon>
        <taxon>Eurotatoria</taxon>
        <taxon>Monogononta</taxon>
        <taxon>Pseudotrocha</taxon>
        <taxon>Ploima</taxon>
        <taxon>Brachionidae</taxon>
        <taxon>Brachionus</taxon>
    </lineage>
</organism>
<sequence>MTDSFPCDEPGAVDLRARNEHDGNLVERGNMNKSEKKVAKNGSQKFRFPLFRENLFHGKTFRILICSKAFLYEAQSALPLIKDFHFRVIHFNGMS</sequence>